<name>A0A7J3QE25_9CREN</name>
<evidence type="ECO:0000256" key="3">
    <source>
        <dbReference type="RuleBase" id="RU003523"/>
    </source>
</evidence>
<dbReference type="GO" id="GO:0046912">
    <property type="term" value="F:acyltransferase activity, acyl groups converted into alkyl on transfer"/>
    <property type="evidence" value="ECO:0007669"/>
    <property type="project" value="InterPro"/>
</dbReference>
<feature type="domain" description="Pyruvate carboxyltransferase" evidence="4">
    <location>
        <begin position="37"/>
        <end position="287"/>
    </location>
</feature>
<dbReference type="InterPro" id="IPR013785">
    <property type="entry name" value="Aldolase_TIM"/>
</dbReference>
<comment type="caution">
    <text evidence="5">The sequence shown here is derived from an EMBL/GenBank/DDBJ whole genome shotgun (WGS) entry which is preliminary data.</text>
</comment>
<dbReference type="PROSITE" id="PS50991">
    <property type="entry name" value="PYR_CT"/>
    <property type="match status" value="1"/>
</dbReference>
<dbReference type="Gene3D" id="3.20.20.70">
    <property type="entry name" value="Aldolase class I"/>
    <property type="match status" value="1"/>
</dbReference>
<dbReference type="InterPro" id="IPR002034">
    <property type="entry name" value="AIPM/Hcit_synth_CS"/>
</dbReference>
<dbReference type="PANTHER" id="PTHR42880">
    <property type="entry name" value="HOMOCITRATE SYNTHASE"/>
    <property type="match status" value="1"/>
</dbReference>
<proteinExistence type="inferred from homology"/>
<keyword evidence="2 3" id="KW-0808">Transferase</keyword>
<reference evidence="5" key="1">
    <citation type="journal article" date="2020" name="mSystems">
        <title>Genome- and Community-Level Interaction Insights into Carbon Utilization and Element Cycling Functions of Hydrothermarchaeota in Hydrothermal Sediment.</title>
        <authorList>
            <person name="Zhou Z."/>
            <person name="Liu Y."/>
            <person name="Xu W."/>
            <person name="Pan J."/>
            <person name="Luo Z.H."/>
            <person name="Li M."/>
        </authorList>
    </citation>
    <scope>NUCLEOTIDE SEQUENCE [LARGE SCALE GENOMIC DNA]</scope>
    <source>
        <strain evidence="5">SpSt-721</strain>
    </source>
</reference>
<protein>
    <submittedName>
        <fullName evidence="5">Pyruvate carboxyltransferase</fullName>
    </submittedName>
</protein>
<dbReference type="PANTHER" id="PTHR42880:SF1">
    <property type="entry name" value="ISOPROPYLMALATE_HOMOCITRATE_CITRAMALATE SYNTHASE FAMILY PROTEIN"/>
    <property type="match status" value="1"/>
</dbReference>
<gene>
    <name evidence="5" type="ORF">ENV02_02415</name>
</gene>
<evidence type="ECO:0000313" key="5">
    <source>
        <dbReference type="EMBL" id="HGV66656.1"/>
    </source>
</evidence>
<comment type="similarity">
    <text evidence="1 3">Belongs to the alpha-IPM synthase/homocitrate synthase family.</text>
</comment>
<dbReference type="PROSITE" id="PS00815">
    <property type="entry name" value="AIPM_HOMOCIT_SYNTH_1"/>
    <property type="match status" value="1"/>
</dbReference>
<dbReference type="Pfam" id="PF00682">
    <property type="entry name" value="HMGL-like"/>
    <property type="match status" value="1"/>
</dbReference>
<evidence type="ECO:0000256" key="1">
    <source>
        <dbReference type="ARBA" id="ARBA00006154"/>
    </source>
</evidence>
<dbReference type="GO" id="GO:0019752">
    <property type="term" value="P:carboxylic acid metabolic process"/>
    <property type="evidence" value="ECO:0007669"/>
    <property type="project" value="InterPro"/>
</dbReference>
<keyword evidence="5" id="KW-0670">Pyruvate</keyword>
<dbReference type="InterPro" id="IPR000891">
    <property type="entry name" value="PYR_CT"/>
</dbReference>
<dbReference type="PROSITE" id="PS00816">
    <property type="entry name" value="AIPM_HOMOCIT_SYNTH_2"/>
    <property type="match status" value="1"/>
</dbReference>
<sequence length="412" mass="46285">MVWCNIVKSLWSSDKWFVSPYNFVEDVVKNFKLPEKPIIHDTTLRDGEQQAGIVFRKNEKIEIAMALDEAGVHRIEVGMPAVSKEDFEAIKEISKQGLNAMVMAFVRCLKGDVDLALKCDVPGVVMELPSSKHLLFYAYKWDEEKAIGRAVEAVEYAKSHGLFVTFFTIDATRAELDFFRKVVEAVHNHMDSLTFADTFGVCSPWAISYLINKFREFVKKPIEIHPHNDFGLAVANALTAIVSGAVGIHTTVNGIGERAGNAPLEEVVLALELLLGVKTGVKLNKLYDLSKLVEKYSKVKLPPHKPIVGETPFMIESGIIAEWWLNVKDSKPTEVIPFTPELIGRQKQVELILGKKSGKATIRYELSKLGVSETSEEDVTKILNDVKEKSIEKKAPLTREEFLEIVKKYIRI</sequence>
<evidence type="ECO:0000256" key="2">
    <source>
        <dbReference type="ARBA" id="ARBA00022679"/>
    </source>
</evidence>
<dbReference type="AlphaFoldDB" id="A0A7J3QE25"/>
<dbReference type="SUPFAM" id="SSF51569">
    <property type="entry name" value="Aldolase"/>
    <property type="match status" value="1"/>
</dbReference>
<evidence type="ECO:0000259" key="4">
    <source>
        <dbReference type="PROSITE" id="PS50991"/>
    </source>
</evidence>
<accession>A0A7J3QE25</accession>
<dbReference type="Gene3D" id="1.10.238.260">
    <property type="match status" value="1"/>
</dbReference>
<dbReference type="EMBL" id="DTET01000120">
    <property type="protein sequence ID" value="HGV66656.1"/>
    <property type="molecule type" value="Genomic_DNA"/>
</dbReference>
<organism evidence="5">
    <name type="scientific">Ignisphaera aggregans</name>
    <dbReference type="NCBI Taxonomy" id="334771"/>
    <lineage>
        <taxon>Archaea</taxon>
        <taxon>Thermoproteota</taxon>
        <taxon>Thermoprotei</taxon>
        <taxon>Desulfurococcales</taxon>
        <taxon>Desulfurococcaceae</taxon>
        <taxon>Ignisphaera</taxon>
    </lineage>
</organism>